<evidence type="ECO:0000256" key="1">
    <source>
        <dbReference type="SAM" id="SignalP"/>
    </source>
</evidence>
<organism evidence="2 3">
    <name type="scientific">Capnocytophaga gingivalis</name>
    <dbReference type="NCBI Taxonomy" id="1017"/>
    <lineage>
        <taxon>Bacteria</taxon>
        <taxon>Pseudomonadati</taxon>
        <taxon>Bacteroidota</taxon>
        <taxon>Flavobacteriia</taxon>
        <taxon>Flavobacteriales</taxon>
        <taxon>Flavobacteriaceae</taxon>
        <taxon>Capnocytophaga</taxon>
    </lineage>
</organism>
<dbReference type="PANTHER" id="PTHR23026">
    <property type="entry name" value="NADPH NITROREDUCTASE"/>
    <property type="match status" value="1"/>
</dbReference>
<accession>A0ABU5Z6F8</accession>
<feature type="chain" id="PRO_5046590850" evidence="1">
    <location>
        <begin position="22"/>
        <end position="345"/>
    </location>
</feature>
<evidence type="ECO:0000313" key="2">
    <source>
        <dbReference type="EMBL" id="MEB3074531.1"/>
    </source>
</evidence>
<dbReference type="RefSeq" id="WP_323982909.1">
    <property type="nucleotide sequence ID" value="NZ_JAYKBW010000004.1"/>
</dbReference>
<dbReference type="SUPFAM" id="SSF55469">
    <property type="entry name" value="FMN-dependent nitroreductase-like"/>
    <property type="match status" value="2"/>
</dbReference>
<sequence>MNFKMLSFTFMMALVALKGRAQDADYMTLIKAATQAPSGHNSQPWWFETSDHSIVISPNLDRALPAVDGQHRELFISLGCALENLCTKATELHYQTKVSLSDEGVITVELQKSNTVIADPLAAVIEKRQTNRSEYEDRNIDPILLQNLMDRVSEEVPATQGQVKLYAFAKDTPLFKTLTQAVLEGNTMQMGDPAFKDELLSWIRFNKKHADSTHDGLSYAVLGAPNLPRWVTEPIVKASLKAKTQNKTDLKKIQSSSHIILLTTEKNDIATWIQTGRTLERFLLLLTQAGIAHAYLNQPCEVPEINAMLRENLPIAQAYPQILLRLGYAQPMAYSKRKDIREVMR</sequence>
<dbReference type="NCBIfam" id="NF047509">
    <property type="entry name" value="Rv3131_FMN_oxido"/>
    <property type="match status" value="1"/>
</dbReference>
<keyword evidence="1" id="KW-0732">Signal</keyword>
<evidence type="ECO:0000313" key="3">
    <source>
        <dbReference type="Proteomes" id="UP001311730"/>
    </source>
</evidence>
<dbReference type="PANTHER" id="PTHR23026:SF123">
    <property type="entry name" value="NAD(P)H NITROREDUCTASE RV3131-RELATED"/>
    <property type="match status" value="1"/>
</dbReference>
<dbReference type="Gene3D" id="3.40.109.30">
    <property type="entry name" value="putative nitroreductase (tm1586), domain 2"/>
    <property type="match status" value="1"/>
</dbReference>
<gene>
    <name evidence="2" type="ORF">VJJ08_04335</name>
</gene>
<protein>
    <submittedName>
        <fullName evidence="2">Nitroreductase</fullName>
    </submittedName>
</protein>
<dbReference type="Proteomes" id="UP001311730">
    <property type="component" value="Unassembled WGS sequence"/>
</dbReference>
<dbReference type="InterPro" id="IPR050627">
    <property type="entry name" value="Nitroreductase/BluB"/>
</dbReference>
<name>A0ABU5Z6F8_9FLAO</name>
<feature type="signal peptide" evidence="1">
    <location>
        <begin position="1"/>
        <end position="21"/>
    </location>
</feature>
<reference evidence="2 3" key="1">
    <citation type="submission" date="2023-12" db="EMBL/GenBank/DDBJ databases">
        <title>Genomic sequences of Capnocytophaga and Parvimonas strains.</title>
        <authorList>
            <person name="Watt R.M."/>
            <person name="Wang M."/>
            <person name="Yang T."/>
            <person name="Tong W.M."/>
        </authorList>
    </citation>
    <scope>NUCLEOTIDE SEQUENCE [LARGE SCALE GENOMIC DNA]</scope>
    <source>
        <strain evidence="2 3">CCUG 13096</strain>
    </source>
</reference>
<dbReference type="Gene3D" id="3.40.109.10">
    <property type="entry name" value="NADH Oxidase"/>
    <property type="match status" value="1"/>
</dbReference>
<comment type="caution">
    <text evidence="2">The sequence shown here is derived from an EMBL/GenBank/DDBJ whole genome shotgun (WGS) entry which is preliminary data.</text>
</comment>
<keyword evidence="3" id="KW-1185">Reference proteome</keyword>
<proteinExistence type="predicted"/>
<dbReference type="InterPro" id="IPR000415">
    <property type="entry name" value="Nitroreductase-like"/>
</dbReference>
<dbReference type="EMBL" id="JAYKBW010000004">
    <property type="protein sequence ID" value="MEB3074531.1"/>
    <property type="molecule type" value="Genomic_DNA"/>
</dbReference>